<protein>
    <submittedName>
        <fullName evidence="5">HIT-like domain-containing protein</fullName>
    </submittedName>
</protein>
<dbReference type="InterPro" id="IPR019808">
    <property type="entry name" value="Histidine_triad_CS"/>
</dbReference>
<dbReference type="InterPro" id="IPR039384">
    <property type="entry name" value="HINT"/>
</dbReference>
<dbReference type="EMBL" id="KZ993016">
    <property type="protein sequence ID" value="RKP05848.1"/>
    <property type="molecule type" value="Genomic_DNA"/>
</dbReference>
<feature type="domain" description="HIT" evidence="4">
    <location>
        <begin position="20"/>
        <end position="127"/>
    </location>
</feature>
<dbReference type="Gene3D" id="3.30.428.10">
    <property type="entry name" value="HIT-like"/>
    <property type="match status" value="1"/>
</dbReference>
<dbReference type="PANTHER" id="PTHR47670:SF1">
    <property type="entry name" value="ADENYLYLSULFATASE HINT3"/>
    <property type="match status" value="1"/>
</dbReference>
<dbReference type="InterPro" id="IPR011146">
    <property type="entry name" value="HIT-like"/>
</dbReference>
<dbReference type="GO" id="GO:0006790">
    <property type="term" value="P:sulfur compound metabolic process"/>
    <property type="evidence" value="ECO:0007669"/>
    <property type="project" value="TreeGrafter"/>
</dbReference>
<name>A0A4P9XJD1_9FUNG</name>
<proteinExistence type="predicted"/>
<organism evidence="5 6">
    <name type="scientific">Thamnocephalis sphaerospora</name>
    <dbReference type="NCBI Taxonomy" id="78915"/>
    <lineage>
        <taxon>Eukaryota</taxon>
        <taxon>Fungi</taxon>
        <taxon>Fungi incertae sedis</taxon>
        <taxon>Zoopagomycota</taxon>
        <taxon>Zoopagomycotina</taxon>
        <taxon>Zoopagomycetes</taxon>
        <taxon>Zoopagales</taxon>
        <taxon>Sigmoideomycetaceae</taxon>
        <taxon>Thamnocephalis</taxon>
    </lineage>
</organism>
<dbReference type="GO" id="GO:0009150">
    <property type="term" value="P:purine ribonucleotide metabolic process"/>
    <property type="evidence" value="ECO:0007669"/>
    <property type="project" value="TreeGrafter"/>
</dbReference>
<keyword evidence="6" id="KW-1185">Reference proteome</keyword>
<dbReference type="STRING" id="78915.A0A4P9XJD1"/>
<dbReference type="OrthoDB" id="672793at2759"/>
<dbReference type="PRINTS" id="PR00332">
    <property type="entry name" value="HISTRIAD"/>
</dbReference>
<dbReference type="PROSITE" id="PS51084">
    <property type="entry name" value="HIT_2"/>
    <property type="match status" value="1"/>
</dbReference>
<dbReference type="AlphaFoldDB" id="A0A4P9XJD1"/>
<dbReference type="CDD" id="cd01277">
    <property type="entry name" value="HINT_subgroup"/>
    <property type="match status" value="1"/>
</dbReference>
<dbReference type="Proteomes" id="UP000271241">
    <property type="component" value="Unassembled WGS sequence"/>
</dbReference>
<feature type="active site" description="Tele-AMP-histidine intermediate" evidence="1">
    <location>
        <position position="114"/>
    </location>
</feature>
<feature type="short sequence motif" description="Histidine triad motif" evidence="2 3">
    <location>
        <begin position="112"/>
        <end position="116"/>
    </location>
</feature>
<evidence type="ECO:0000259" key="4">
    <source>
        <dbReference type="PROSITE" id="PS51084"/>
    </source>
</evidence>
<evidence type="ECO:0000256" key="2">
    <source>
        <dbReference type="PIRSR" id="PIRSR601310-3"/>
    </source>
</evidence>
<dbReference type="PROSITE" id="PS00892">
    <property type="entry name" value="HIT_1"/>
    <property type="match status" value="1"/>
</dbReference>
<dbReference type="PANTHER" id="PTHR47670">
    <property type="entry name" value="ADENYLYLSULFATASE HINT3"/>
    <property type="match status" value="1"/>
</dbReference>
<dbReference type="InterPro" id="IPR036265">
    <property type="entry name" value="HIT-like_sf"/>
</dbReference>
<evidence type="ECO:0000256" key="1">
    <source>
        <dbReference type="PIRSR" id="PIRSR601310-1"/>
    </source>
</evidence>
<gene>
    <name evidence="5" type="ORF">THASP1DRAFT_19263</name>
</gene>
<accession>A0A4P9XJD1</accession>
<dbReference type="SUPFAM" id="SSF54197">
    <property type="entry name" value="HIT-like"/>
    <property type="match status" value="1"/>
</dbReference>
<dbReference type="Pfam" id="PF01230">
    <property type="entry name" value="HIT"/>
    <property type="match status" value="1"/>
</dbReference>
<evidence type="ECO:0000313" key="5">
    <source>
        <dbReference type="EMBL" id="RKP05848.1"/>
    </source>
</evidence>
<reference evidence="6" key="1">
    <citation type="journal article" date="2018" name="Nat. Microbiol.">
        <title>Leveraging single-cell genomics to expand the fungal tree of life.</title>
        <authorList>
            <person name="Ahrendt S.R."/>
            <person name="Quandt C.A."/>
            <person name="Ciobanu D."/>
            <person name="Clum A."/>
            <person name="Salamov A."/>
            <person name="Andreopoulos B."/>
            <person name="Cheng J.F."/>
            <person name="Woyke T."/>
            <person name="Pelin A."/>
            <person name="Henrissat B."/>
            <person name="Reynolds N.K."/>
            <person name="Benny G.L."/>
            <person name="Smith M.E."/>
            <person name="James T.Y."/>
            <person name="Grigoriev I.V."/>
        </authorList>
    </citation>
    <scope>NUCLEOTIDE SEQUENCE [LARGE SCALE GENOMIC DNA]</scope>
    <source>
        <strain evidence="6">RSA 1356</strain>
    </source>
</reference>
<sequence length="154" mass="17180">MSHPAAGKDATATTSDPACIFCRIVRGDLPAHKVYEDEHVLAFLGNSSSSTCHTLLIPKKHYRELRDMPADSMAVLGARMPLVADAVMSGMGAQDFNILQNNGHIAGQKVLHVHFHVIPRYKNDRHWPRSQAPRRLRLEQTMANRQLSAIRAHL</sequence>
<evidence type="ECO:0000313" key="6">
    <source>
        <dbReference type="Proteomes" id="UP000271241"/>
    </source>
</evidence>
<evidence type="ECO:0000256" key="3">
    <source>
        <dbReference type="PROSITE-ProRule" id="PRU00464"/>
    </source>
</evidence>
<dbReference type="InterPro" id="IPR001310">
    <property type="entry name" value="Histidine_triad_HIT"/>
</dbReference>
<dbReference type="GO" id="GO:0047627">
    <property type="term" value="F:adenylylsulfatase activity"/>
    <property type="evidence" value="ECO:0007669"/>
    <property type="project" value="TreeGrafter"/>
</dbReference>